<dbReference type="PANTHER" id="PTHR37984">
    <property type="entry name" value="PROTEIN CBG26694"/>
    <property type="match status" value="1"/>
</dbReference>
<dbReference type="CDD" id="cd01647">
    <property type="entry name" value="RT_LTR"/>
    <property type="match status" value="1"/>
</dbReference>
<feature type="non-terminal residue" evidence="6">
    <location>
        <position position="743"/>
    </location>
</feature>
<dbReference type="Proteomes" id="UP000504612">
    <property type="component" value="Unplaced"/>
</dbReference>
<protein>
    <recommendedName>
        <fullName evidence="3">Gypsy retrotransposon integrase-like protein 1</fullName>
        <ecNumber evidence="2">3.1.26.4</ecNumber>
    </recommendedName>
</protein>
<evidence type="ECO:0000256" key="1">
    <source>
        <dbReference type="ARBA" id="ARBA00010879"/>
    </source>
</evidence>
<evidence type="ECO:0000313" key="6">
    <source>
        <dbReference type="RefSeq" id="XP_026533589.1"/>
    </source>
</evidence>
<sequence>KIRVKVAIENQPCVMEVDSGSSLSMVSWKTFKQLIPAIRRQDLSPQRIILKDYQGNRIPVVGSSQVQVSFKNRIASLPLTVVDRDQPSLLGLQLFAPLGIEVAGVHRAESNDWEESLVQEFQDVFSDELGKYKGTPILFNLNPEVAPIRLKPRRVPFALKPKIDEQLDKLIAQGVLEPTDHARWETPIVTPIKPDGLLRICGDYRATLNHALQQSAYPVPVVQHLLHSLGGGKIFAKLDLAQVYQQLPVDAETAEAQTIVTHRGAFKCNRLQFGVSVAPGIFQSLMERLLQGIKGIVPYFDDVLIAAPNRDILEKHLRMVLKKFKDAGLKVKKNKCQLCTERVEFLGYLLDSQGIHPTDNKLKAIKNAPTPKNRTDLQAFLGLINFYNIFLPQKATVAEPLHRLLDKSATWVWGLREERAFQQVKDLLTSDAVLMQYNETLPLTITCDTSPFGVGAILSHVLPNGNEAPIAFFSRTLSKAERNYSQLDKEVLAVVSAVKRFHEYVYGRAFTIVTDHKPLLGIIAGDKPTPYILSPRMTRWSEFLAAYNYLLQHRPGKAISNADALSHSPLPEAIDDPAPTLTTLQIETLHSPPLTARDIAIETKRDPVLARVLSWVERGWPADQIHDNFAPFKNRQTELFSQRGCVLWGDRVVVPERLQQTVLKVLHEGHPGIVRMKALARSYVWWPGIDKQIAAWLGDLVFAKNFSGNPLWVPATITQPTGPRSYRLQTNDGRAWKRHIDQL</sequence>
<comment type="similarity">
    <text evidence="1">Belongs to the beta type-B retroviral polymerase family. HERV class-II K(HML-2) pol subfamily.</text>
</comment>
<dbReference type="InterPro" id="IPR050951">
    <property type="entry name" value="Retrovirus_Pol_polyprotein"/>
</dbReference>
<dbReference type="Gene3D" id="3.10.20.370">
    <property type="match status" value="1"/>
</dbReference>
<dbReference type="RefSeq" id="XP_026533589.1">
    <property type="nucleotide sequence ID" value="XM_026677804.1"/>
</dbReference>
<evidence type="ECO:0000256" key="3">
    <source>
        <dbReference type="ARBA" id="ARBA00039658"/>
    </source>
</evidence>
<dbReference type="FunFam" id="3.10.20.370:FF:000001">
    <property type="entry name" value="Retrovirus-related Pol polyprotein from transposon 17.6-like protein"/>
    <property type="match status" value="1"/>
</dbReference>
<dbReference type="InterPro" id="IPR000477">
    <property type="entry name" value="RT_dom"/>
</dbReference>
<proteinExistence type="inferred from homology"/>
<dbReference type="InterPro" id="IPR043502">
    <property type="entry name" value="DNA/RNA_pol_sf"/>
</dbReference>
<dbReference type="SUPFAM" id="SSF56672">
    <property type="entry name" value="DNA/RNA polymerases"/>
    <property type="match status" value="1"/>
</dbReference>
<dbReference type="InterPro" id="IPR041588">
    <property type="entry name" value="Integrase_H2C2"/>
</dbReference>
<dbReference type="PANTHER" id="PTHR37984:SF12">
    <property type="entry name" value="RIBONUCLEASE H"/>
    <property type="match status" value="1"/>
</dbReference>
<dbReference type="InterPro" id="IPR043128">
    <property type="entry name" value="Rev_trsase/Diguanyl_cyclase"/>
</dbReference>
<keyword evidence="5" id="KW-1185">Reference proteome</keyword>
<dbReference type="GeneID" id="113418748"/>
<dbReference type="PROSITE" id="PS50878">
    <property type="entry name" value="RT_POL"/>
    <property type="match status" value="1"/>
</dbReference>
<dbReference type="FunFam" id="3.30.70.270:FF:000026">
    <property type="entry name" value="Transposon Ty3-G Gag-Pol polyprotein"/>
    <property type="match status" value="1"/>
</dbReference>
<dbReference type="FunFam" id="1.10.340.70:FF:000003">
    <property type="entry name" value="Protein CBG25708"/>
    <property type="match status" value="1"/>
</dbReference>
<dbReference type="KEGG" id="nss:113418748"/>
<dbReference type="InterPro" id="IPR041577">
    <property type="entry name" value="RT_RNaseH_2"/>
</dbReference>
<evidence type="ECO:0000256" key="2">
    <source>
        <dbReference type="ARBA" id="ARBA00012180"/>
    </source>
</evidence>
<feature type="non-terminal residue" evidence="6">
    <location>
        <position position="1"/>
    </location>
</feature>
<evidence type="ECO:0000313" key="5">
    <source>
        <dbReference type="Proteomes" id="UP000504612"/>
    </source>
</evidence>
<evidence type="ECO:0000259" key="4">
    <source>
        <dbReference type="PROSITE" id="PS50878"/>
    </source>
</evidence>
<dbReference type="InterPro" id="IPR021109">
    <property type="entry name" value="Peptidase_aspartic_dom_sf"/>
</dbReference>
<dbReference type="AlphaFoldDB" id="A0A6J1V165"/>
<gene>
    <name evidence="6" type="primary">LOC113418748</name>
</gene>
<accession>A0A6J1V165</accession>
<dbReference type="Gene3D" id="3.10.10.10">
    <property type="entry name" value="HIV Type 1 Reverse Transcriptase, subunit A, domain 1"/>
    <property type="match status" value="1"/>
</dbReference>
<dbReference type="SUPFAM" id="SSF50630">
    <property type="entry name" value="Acid proteases"/>
    <property type="match status" value="1"/>
</dbReference>
<feature type="domain" description="Reverse transcriptase" evidence="4">
    <location>
        <begin position="172"/>
        <end position="350"/>
    </location>
</feature>
<dbReference type="CDD" id="cd09274">
    <property type="entry name" value="RNase_HI_RT_Ty3"/>
    <property type="match status" value="1"/>
</dbReference>
<name>A0A6J1V165_9SAUR</name>
<reference evidence="6" key="1">
    <citation type="submission" date="2025-08" db="UniProtKB">
        <authorList>
            <consortium name="RefSeq"/>
        </authorList>
    </citation>
    <scope>IDENTIFICATION</scope>
</reference>
<dbReference type="Gene3D" id="1.10.340.70">
    <property type="match status" value="1"/>
</dbReference>
<dbReference type="Pfam" id="PF17921">
    <property type="entry name" value="Integrase_H2C2"/>
    <property type="match status" value="1"/>
</dbReference>
<dbReference type="Pfam" id="PF00078">
    <property type="entry name" value="RVT_1"/>
    <property type="match status" value="1"/>
</dbReference>
<dbReference type="Gene3D" id="2.40.70.10">
    <property type="entry name" value="Acid Proteases"/>
    <property type="match status" value="1"/>
</dbReference>
<dbReference type="GO" id="GO:0004523">
    <property type="term" value="F:RNA-DNA hybrid ribonuclease activity"/>
    <property type="evidence" value="ECO:0007669"/>
    <property type="project" value="UniProtKB-EC"/>
</dbReference>
<organism evidence="5 6">
    <name type="scientific">Notechis scutatus</name>
    <name type="common">mainland tiger snake</name>
    <dbReference type="NCBI Taxonomy" id="8663"/>
    <lineage>
        <taxon>Eukaryota</taxon>
        <taxon>Metazoa</taxon>
        <taxon>Chordata</taxon>
        <taxon>Craniata</taxon>
        <taxon>Vertebrata</taxon>
        <taxon>Euteleostomi</taxon>
        <taxon>Lepidosauria</taxon>
        <taxon>Squamata</taxon>
        <taxon>Bifurcata</taxon>
        <taxon>Unidentata</taxon>
        <taxon>Episquamata</taxon>
        <taxon>Toxicofera</taxon>
        <taxon>Serpentes</taxon>
        <taxon>Colubroidea</taxon>
        <taxon>Elapidae</taxon>
        <taxon>Hydrophiinae</taxon>
        <taxon>Notechis</taxon>
    </lineage>
</organism>
<dbReference type="Pfam" id="PF17919">
    <property type="entry name" value="RT_RNaseH_2"/>
    <property type="match status" value="1"/>
</dbReference>
<dbReference type="EC" id="3.1.26.4" evidence="2"/>
<dbReference type="Gene3D" id="3.30.70.270">
    <property type="match status" value="2"/>
</dbReference>